<reference evidence="6 7" key="1">
    <citation type="submission" date="2024-09" db="EMBL/GenBank/DDBJ databases">
        <title>Chromosome-scale assembly of Riccia sorocarpa.</title>
        <authorList>
            <person name="Paukszto L."/>
        </authorList>
    </citation>
    <scope>NUCLEOTIDE SEQUENCE [LARGE SCALE GENOMIC DNA]</scope>
    <source>
        <strain evidence="6">LP-2024</strain>
        <tissue evidence="6">Aerial parts of the thallus</tissue>
    </source>
</reference>
<evidence type="ECO:0000256" key="5">
    <source>
        <dbReference type="SAM" id="MobiDB-lite"/>
    </source>
</evidence>
<comment type="subcellular location">
    <subcellularLocation>
        <location evidence="3">Cytoplasm</location>
        <location evidence="3">Cytoskeleton</location>
    </subcellularLocation>
</comment>
<accession>A0ABD3H2K0</accession>
<comment type="similarity">
    <text evidence="1 3">Belongs to the TBCA family.</text>
</comment>
<protein>
    <recommendedName>
        <fullName evidence="3">Tubulin-specific chaperone A</fullName>
    </recommendedName>
</protein>
<dbReference type="InterPro" id="IPR004226">
    <property type="entry name" value="TBCA"/>
</dbReference>
<gene>
    <name evidence="6" type="ORF">R1sor_003655</name>
</gene>
<dbReference type="GO" id="GO:0007021">
    <property type="term" value="P:tubulin complex assembly"/>
    <property type="evidence" value="ECO:0007669"/>
    <property type="project" value="UniProtKB-UniRule"/>
</dbReference>
<dbReference type="GO" id="GO:0005874">
    <property type="term" value="C:microtubule"/>
    <property type="evidence" value="ECO:0007669"/>
    <property type="project" value="UniProtKB-KW"/>
</dbReference>
<keyword evidence="3" id="KW-0963">Cytoplasm</keyword>
<feature type="region of interest" description="Disordered" evidence="5">
    <location>
        <begin position="30"/>
        <end position="59"/>
    </location>
</feature>
<dbReference type="AlphaFoldDB" id="A0ABD3H2K0"/>
<dbReference type="PANTHER" id="PTHR21500:SF0">
    <property type="entry name" value="TUBULIN-SPECIFIC CHAPERONE A"/>
    <property type="match status" value="1"/>
</dbReference>
<dbReference type="InterPro" id="IPR036126">
    <property type="entry name" value="TBCA_sf"/>
</dbReference>
<sequence length="112" mass="12652">MASQELKSLKIKTGVCKRVLKELQSYESEVERETAKTQKMKDNNANSHDIKQQENVLSESKMMIPDCRKRLETALDQLETALASVSEDLEKEEDVTVARQLVTNAQSVLEVA</sequence>
<evidence type="ECO:0000313" key="6">
    <source>
        <dbReference type="EMBL" id="KAL3685633.1"/>
    </source>
</evidence>
<dbReference type="FunFam" id="1.20.58.90:FF:000011">
    <property type="entry name" value="Tubulin-specific chaperone A"/>
    <property type="match status" value="1"/>
</dbReference>
<keyword evidence="7" id="KW-1185">Reference proteome</keyword>
<evidence type="ECO:0000256" key="3">
    <source>
        <dbReference type="RuleBase" id="RU364030"/>
    </source>
</evidence>
<keyword evidence="2 3" id="KW-0143">Chaperone</keyword>
<dbReference type="Gene3D" id="1.20.58.90">
    <property type="match status" value="1"/>
</dbReference>
<dbReference type="Proteomes" id="UP001633002">
    <property type="component" value="Unassembled WGS sequence"/>
</dbReference>
<dbReference type="PANTHER" id="PTHR21500">
    <property type="entry name" value="TUBULIN-SPECIFIC CHAPERONE A"/>
    <property type="match status" value="1"/>
</dbReference>
<keyword evidence="4" id="KW-0175">Coiled coil</keyword>
<keyword evidence="3" id="KW-0206">Cytoskeleton</keyword>
<comment type="caution">
    <text evidence="6">The sequence shown here is derived from an EMBL/GenBank/DDBJ whole genome shotgun (WGS) entry which is preliminary data.</text>
</comment>
<dbReference type="SUPFAM" id="SSF46988">
    <property type="entry name" value="Tubulin chaperone cofactor A"/>
    <property type="match status" value="1"/>
</dbReference>
<evidence type="ECO:0000313" key="7">
    <source>
        <dbReference type="Proteomes" id="UP001633002"/>
    </source>
</evidence>
<evidence type="ECO:0000256" key="1">
    <source>
        <dbReference type="ARBA" id="ARBA00006806"/>
    </source>
</evidence>
<dbReference type="GO" id="GO:0007023">
    <property type="term" value="P:post-chaperonin tubulin folding pathway"/>
    <property type="evidence" value="ECO:0007669"/>
    <property type="project" value="UniProtKB-UniRule"/>
</dbReference>
<proteinExistence type="inferred from homology"/>
<dbReference type="Pfam" id="PF02970">
    <property type="entry name" value="TBCA"/>
    <property type="match status" value="1"/>
</dbReference>
<name>A0ABD3H2K0_9MARC</name>
<dbReference type="EMBL" id="JBJQOH010000006">
    <property type="protein sequence ID" value="KAL3685633.1"/>
    <property type="molecule type" value="Genomic_DNA"/>
</dbReference>
<feature type="coiled-coil region" evidence="4">
    <location>
        <begin position="68"/>
        <end position="95"/>
    </location>
</feature>
<evidence type="ECO:0000256" key="2">
    <source>
        <dbReference type="ARBA" id="ARBA00023186"/>
    </source>
</evidence>
<organism evidence="6 7">
    <name type="scientific">Riccia sorocarpa</name>
    <dbReference type="NCBI Taxonomy" id="122646"/>
    <lineage>
        <taxon>Eukaryota</taxon>
        <taxon>Viridiplantae</taxon>
        <taxon>Streptophyta</taxon>
        <taxon>Embryophyta</taxon>
        <taxon>Marchantiophyta</taxon>
        <taxon>Marchantiopsida</taxon>
        <taxon>Marchantiidae</taxon>
        <taxon>Marchantiales</taxon>
        <taxon>Ricciaceae</taxon>
        <taxon>Riccia</taxon>
    </lineage>
</organism>
<feature type="compositionally biased region" description="Basic and acidic residues" evidence="5">
    <location>
        <begin position="30"/>
        <end position="52"/>
    </location>
</feature>
<evidence type="ECO:0000256" key="4">
    <source>
        <dbReference type="SAM" id="Coils"/>
    </source>
</evidence>
<comment type="subunit">
    <text evidence="3">Supercomplex made of cofactors A to E. Cofactors A and D function by capturing and stabilizing tubulin in a quasi-native conformation. Cofactor E binds to the cofactor D-tubulin complex; interaction with cofactor C then causes the release of tubulin polypeptides that are committed to the native state.</text>
</comment>
<keyword evidence="3" id="KW-0493">Microtubule</keyword>